<comment type="caution">
    <text evidence="3">The sequence shown here is derived from an EMBL/GenBank/DDBJ whole genome shotgun (WGS) entry which is preliminary data.</text>
</comment>
<reference evidence="3 4" key="1">
    <citation type="submission" date="2014-10" db="EMBL/GenBank/DDBJ databases">
        <title>Draft genome sequence of the proteorhodopsin-containing marine bacterium Dokdonia donghaensis.</title>
        <authorList>
            <person name="Gomez-Consarnau L."/>
            <person name="Gonzalez J.M."/>
            <person name="Riedel T."/>
            <person name="Jaenicke S."/>
            <person name="Wagner-Doebler I."/>
            <person name="Fuhrman J.A."/>
        </authorList>
    </citation>
    <scope>NUCLEOTIDE SEQUENCE [LARGE SCALE GENOMIC DNA]</scope>
    <source>
        <strain evidence="3 4">DSW-1</strain>
    </source>
</reference>
<feature type="domain" description="Transcription elongation factor GreA/GreB C-terminal" evidence="2">
    <location>
        <begin position="90"/>
        <end position="165"/>
    </location>
</feature>
<dbReference type="EMBL" id="JSAQ01000001">
    <property type="protein sequence ID" value="KGO07858.1"/>
    <property type="molecule type" value="Genomic_DNA"/>
</dbReference>
<dbReference type="InterPro" id="IPR036953">
    <property type="entry name" value="GreA/GreB_C_sf"/>
</dbReference>
<dbReference type="PIRSF" id="PIRSF006092">
    <property type="entry name" value="GreA_GreB"/>
    <property type="match status" value="1"/>
</dbReference>
<dbReference type="InterPro" id="IPR001437">
    <property type="entry name" value="Tscrpt_elong_fac_GreA/B_C"/>
</dbReference>
<dbReference type="GO" id="GO:0003746">
    <property type="term" value="F:translation elongation factor activity"/>
    <property type="evidence" value="ECO:0007669"/>
    <property type="project" value="UniProtKB-KW"/>
</dbReference>
<dbReference type="KEGG" id="ddo:I597_1710"/>
<dbReference type="InterPro" id="IPR023459">
    <property type="entry name" value="Tscrpt_elong_fac_GreA/B_fam"/>
</dbReference>
<keyword evidence="3" id="KW-0251">Elongation factor</keyword>
<dbReference type="Pfam" id="PF01272">
    <property type="entry name" value="GreA_GreB"/>
    <property type="match status" value="1"/>
</dbReference>
<dbReference type="SUPFAM" id="SSF54534">
    <property type="entry name" value="FKBP-like"/>
    <property type="match status" value="1"/>
</dbReference>
<gene>
    <name evidence="3" type="ORF">NV36_14120</name>
</gene>
<evidence type="ECO:0000313" key="3">
    <source>
        <dbReference type="EMBL" id="KGO07858.1"/>
    </source>
</evidence>
<dbReference type="PATRIC" id="fig|1300343.5.peg.1717"/>
<dbReference type="GO" id="GO:0070063">
    <property type="term" value="F:RNA polymerase binding"/>
    <property type="evidence" value="ECO:0007669"/>
    <property type="project" value="InterPro"/>
</dbReference>
<dbReference type="OrthoDB" id="1094048at2"/>
<dbReference type="GO" id="GO:0003677">
    <property type="term" value="F:DNA binding"/>
    <property type="evidence" value="ECO:0007669"/>
    <property type="project" value="InterPro"/>
</dbReference>
<dbReference type="GO" id="GO:0032784">
    <property type="term" value="P:regulation of DNA-templated transcription elongation"/>
    <property type="evidence" value="ECO:0007669"/>
    <property type="project" value="InterPro"/>
</dbReference>
<protein>
    <submittedName>
        <fullName evidence="3">Transcription elongation factor GreA</fullName>
    </submittedName>
</protein>
<feature type="region of interest" description="Disordered" evidence="1">
    <location>
        <begin position="1"/>
        <end position="22"/>
    </location>
</feature>
<evidence type="ECO:0000256" key="1">
    <source>
        <dbReference type="SAM" id="MobiDB-lite"/>
    </source>
</evidence>
<organism evidence="3 4">
    <name type="scientific">Dokdonia donghaensis DSW-1</name>
    <dbReference type="NCBI Taxonomy" id="1300343"/>
    <lineage>
        <taxon>Bacteria</taxon>
        <taxon>Pseudomonadati</taxon>
        <taxon>Bacteroidota</taxon>
        <taxon>Flavobacteriia</taxon>
        <taxon>Flavobacteriales</taxon>
        <taxon>Flavobacteriaceae</taxon>
        <taxon>Dokdonia</taxon>
    </lineage>
</organism>
<dbReference type="PANTHER" id="PTHR30437:SF4">
    <property type="entry name" value="TRANSCRIPTION ELONGATION FACTOR GREA"/>
    <property type="match status" value="1"/>
</dbReference>
<dbReference type="AlphaFoldDB" id="A0A0A2GZD3"/>
<dbReference type="PANTHER" id="PTHR30437">
    <property type="entry name" value="TRANSCRIPTION ELONGATION FACTOR GREA"/>
    <property type="match status" value="1"/>
</dbReference>
<sequence length="167" mass="18738">MSRGFVKEDDQEETPIIPPRAALPDGVTNYVTSHGLTQLKEELSTLDHKISTLDETDERERRRALAVLNGKRNLLLERIQSARLLDHIKDEEEIRFGATVTYTIAGMPKPITIQIVGVDEANVKDKKIAFTAPIARALIGKKVDETTTFQLGNEEKKLTIKNIAYVE</sequence>
<proteinExistence type="predicted"/>
<dbReference type="Proteomes" id="UP000030140">
    <property type="component" value="Unassembled WGS sequence"/>
</dbReference>
<name>A0A0A2GZD3_9FLAO</name>
<accession>A0A0A2GZD3</accession>
<keyword evidence="4" id="KW-1185">Reference proteome</keyword>
<dbReference type="RefSeq" id="WP_035328414.1">
    <property type="nucleotide sequence ID" value="NZ_CP015125.1"/>
</dbReference>
<dbReference type="Gene3D" id="3.10.50.30">
    <property type="entry name" value="Transcription elongation factor, GreA/GreB, C-terminal domain"/>
    <property type="match status" value="1"/>
</dbReference>
<evidence type="ECO:0000259" key="2">
    <source>
        <dbReference type="Pfam" id="PF01272"/>
    </source>
</evidence>
<evidence type="ECO:0000313" key="4">
    <source>
        <dbReference type="Proteomes" id="UP000030140"/>
    </source>
</evidence>
<keyword evidence="3" id="KW-0648">Protein biosynthesis</keyword>
<dbReference type="GO" id="GO:0006354">
    <property type="term" value="P:DNA-templated transcription elongation"/>
    <property type="evidence" value="ECO:0007669"/>
    <property type="project" value="TreeGrafter"/>
</dbReference>